<feature type="domain" description="Metalloprotease TldD/E C-terminal" evidence="6">
    <location>
        <begin position="230"/>
        <end position="461"/>
    </location>
</feature>
<gene>
    <name evidence="8" type="ordered locus">Turpa_3716</name>
</gene>
<dbReference type="STRING" id="869212.Turpa_3716"/>
<evidence type="ECO:0000259" key="7">
    <source>
        <dbReference type="Pfam" id="PF19290"/>
    </source>
</evidence>
<keyword evidence="2" id="KW-0645">Protease</keyword>
<comment type="similarity">
    <text evidence="1">Belongs to the peptidase U62 family.</text>
</comment>
<evidence type="ECO:0000259" key="6">
    <source>
        <dbReference type="Pfam" id="PF19289"/>
    </source>
</evidence>
<dbReference type="Pfam" id="PF19289">
    <property type="entry name" value="PmbA_TldD_3rd"/>
    <property type="match status" value="1"/>
</dbReference>
<dbReference type="Pfam" id="PF01523">
    <property type="entry name" value="PmbA_TldD_1st"/>
    <property type="match status" value="1"/>
</dbReference>
<keyword evidence="3" id="KW-0378">Hydrolase</keyword>
<dbReference type="PANTHER" id="PTHR30624">
    <property type="entry name" value="UNCHARACTERIZED PROTEIN TLDD AND PMBA"/>
    <property type="match status" value="1"/>
</dbReference>
<proteinExistence type="inferred from homology"/>
<evidence type="ECO:0000256" key="3">
    <source>
        <dbReference type="ARBA" id="ARBA00022801"/>
    </source>
</evidence>
<dbReference type="InterPro" id="IPR051463">
    <property type="entry name" value="Peptidase_U62_metallo"/>
</dbReference>
<dbReference type="Proteomes" id="UP000006048">
    <property type="component" value="Chromosome"/>
</dbReference>
<dbReference type="FunFam" id="3.30.2290.10:FF:000003">
    <property type="entry name" value="Zinc-dependent protease, TldD/PmbA family"/>
    <property type="match status" value="1"/>
</dbReference>
<keyword evidence="4" id="KW-0482">Metalloprotease</keyword>
<evidence type="ECO:0000313" key="8">
    <source>
        <dbReference type="EMBL" id="AFM14350.1"/>
    </source>
</evidence>
<evidence type="ECO:0000256" key="2">
    <source>
        <dbReference type="ARBA" id="ARBA00022670"/>
    </source>
</evidence>
<dbReference type="InterPro" id="IPR035068">
    <property type="entry name" value="TldD/PmbA_N"/>
</dbReference>
<feature type="domain" description="Metalloprotease TldD/E central" evidence="7">
    <location>
        <begin position="115"/>
        <end position="222"/>
    </location>
</feature>
<accession>I4BAP3</accession>
<dbReference type="InterPro" id="IPR036059">
    <property type="entry name" value="TldD/PmbA_sf"/>
</dbReference>
<dbReference type="PATRIC" id="fig|869212.3.peg.3742"/>
<dbReference type="InterPro" id="IPR002510">
    <property type="entry name" value="Metalloprtase-TldD/E_N"/>
</dbReference>
<dbReference type="GO" id="GO:0008237">
    <property type="term" value="F:metallopeptidase activity"/>
    <property type="evidence" value="ECO:0007669"/>
    <property type="project" value="UniProtKB-KW"/>
</dbReference>
<dbReference type="InterPro" id="IPR045569">
    <property type="entry name" value="Metalloprtase-TldD/E_C"/>
</dbReference>
<protein>
    <submittedName>
        <fullName evidence="8">Microcin-processing peptidase 2</fullName>
    </submittedName>
</protein>
<evidence type="ECO:0000256" key="1">
    <source>
        <dbReference type="ARBA" id="ARBA00005836"/>
    </source>
</evidence>
<dbReference type="InterPro" id="IPR025502">
    <property type="entry name" value="TldD"/>
</dbReference>
<keyword evidence="9" id="KW-1185">Reference proteome</keyword>
<evidence type="ECO:0000259" key="5">
    <source>
        <dbReference type="Pfam" id="PF01523"/>
    </source>
</evidence>
<dbReference type="InterPro" id="IPR045570">
    <property type="entry name" value="Metalloprtase-TldD/E_cen_dom"/>
</dbReference>
<dbReference type="SUPFAM" id="SSF111283">
    <property type="entry name" value="Putative modulator of DNA gyrase, PmbA/TldD"/>
    <property type="match status" value="1"/>
</dbReference>
<dbReference type="Pfam" id="PF19290">
    <property type="entry name" value="PmbA_TldD_2nd"/>
    <property type="match status" value="1"/>
</dbReference>
<dbReference type="HOGENOM" id="CLU_026425_1_0_12"/>
<dbReference type="Gene3D" id="3.30.2290.10">
    <property type="entry name" value="PmbA/TldD superfamily"/>
    <property type="match status" value="1"/>
</dbReference>
<dbReference type="RefSeq" id="WP_014804827.1">
    <property type="nucleotide sequence ID" value="NC_018020.1"/>
</dbReference>
<dbReference type="EMBL" id="CP002959">
    <property type="protein sequence ID" value="AFM14350.1"/>
    <property type="molecule type" value="Genomic_DNA"/>
</dbReference>
<evidence type="ECO:0000313" key="9">
    <source>
        <dbReference type="Proteomes" id="UP000006048"/>
    </source>
</evidence>
<dbReference type="PANTHER" id="PTHR30624:SF4">
    <property type="entry name" value="METALLOPROTEASE TLDD"/>
    <property type="match status" value="1"/>
</dbReference>
<dbReference type="AlphaFoldDB" id="I4BAP3"/>
<dbReference type="PIRSF" id="PIRSF004919">
    <property type="entry name" value="TldD"/>
    <property type="match status" value="1"/>
</dbReference>
<name>I4BAP3_TURPD</name>
<sequence>MNQTVAEDILSAALSQGADFADLYEEETRNAAVSLRDHKIENATAGIEYGIGLRLIYGTDVVYGYTSSDSKDALSKLLAALVAARAATARLPGNARAALKPIHQAPAIQNILRRPADAGQAAKLPLLMRADKQGYAVSPLVQQVSASLVDSTKHIQIANSEGLFISDSRTRTRFSVSVTAEKAGERFVAGESPGALQGFEFFDNLDIESLTREAAERAVRMLDAGYIEGKKMPIILGPGFGGVIFHEACGHPLETEALRKKATPFAGKQGQLIAHPAVTAIDDGTIFGSWGSVAIDDEGMPTEKTVLIENGILKNYISDRVGSIECNVRRTGSARRESYQYAPVSRMRNTYIAAGSSSLAEMLAGIDDGLYAPKLGGGSVNPATGEFNFAVEEGYRIRSGKIAEGVRGATLIGKGHEILPLISMVGSDLEITAGMCGASSGSVPVTVGQPTLKVDEILVGGR</sequence>
<evidence type="ECO:0000256" key="4">
    <source>
        <dbReference type="ARBA" id="ARBA00023049"/>
    </source>
</evidence>
<feature type="domain" description="Metalloprotease TldD/E N-terminal" evidence="5">
    <location>
        <begin position="21"/>
        <end position="84"/>
    </location>
</feature>
<dbReference type="GO" id="GO:0005829">
    <property type="term" value="C:cytosol"/>
    <property type="evidence" value="ECO:0007669"/>
    <property type="project" value="TreeGrafter"/>
</dbReference>
<organism evidence="8 9">
    <name type="scientific">Turneriella parva (strain ATCC BAA-1111 / DSM 21527 / NCTC 11395 / H)</name>
    <name type="common">Leptospira parva</name>
    <dbReference type="NCBI Taxonomy" id="869212"/>
    <lineage>
        <taxon>Bacteria</taxon>
        <taxon>Pseudomonadati</taxon>
        <taxon>Spirochaetota</taxon>
        <taxon>Spirochaetia</taxon>
        <taxon>Leptospirales</taxon>
        <taxon>Leptospiraceae</taxon>
        <taxon>Turneriella</taxon>
    </lineage>
</organism>
<dbReference type="KEGG" id="tpx:Turpa_3716"/>
<dbReference type="GO" id="GO:0006508">
    <property type="term" value="P:proteolysis"/>
    <property type="evidence" value="ECO:0007669"/>
    <property type="project" value="UniProtKB-KW"/>
</dbReference>
<dbReference type="OrthoDB" id="9803213at2"/>
<reference evidence="8 9" key="1">
    <citation type="submission" date="2012-06" db="EMBL/GenBank/DDBJ databases">
        <title>The complete chromosome of genome of Turneriella parva DSM 21527.</title>
        <authorList>
            <consortium name="US DOE Joint Genome Institute (JGI-PGF)"/>
            <person name="Lucas S."/>
            <person name="Han J."/>
            <person name="Lapidus A."/>
            <person name="Bruce D."/>
            <person name="Goodwin L."/>
            <person name="Pitluck S."/>
            <person name="Peters L."/>
            <person name="Kyrpides N."/>
            <person name="Mavromatis K."/>
            <person name="Ivanova N."/>
            <person name="Mikhailova N."/>
            <person name="Chertkov O."/>
            <person name="Detter J.C."/>
            <person name="Tapia R."/>
            <person name="Han C."/>
            <person name="Land M."/>
            <person name="Hauser L."/>
            <person name="Markowitz V."/>
            <person name="Cheng J.-F."/>
            <person name="Hugenholtz P."/>
            <person name="Woyke T."/>
            <person name="Wu D."/>
            <person name="Gronow S."/>
            <person name="Wellnitz S."/>
            <person name="Brambilla E."/>
            <person name="Klenk H.-P."/>
            <person name="Eisen J.A."/>
        </authorList>
    </citation>
    <scope>NUCLEOTIDE SEQUENCE [LARGE SCALE GENOMIC DNA]</scope>
    <source>
        <strain evidence="9">ATCC BAA-1111 / DSM 21527 / NCTC 11395 / H</strain>
    </source>
</reference>